<dbReference type="AlphaFoldDB" id="A0A5N5LYS9"/>
<evidence type="ECO:0000313" key="3">
    <source>
        <dbReference type="EMBL" id="KAB5547788.1"/>
    </source>
</evidence>
<feature type="signal peptide" evidence="2">
    <location>
        <begin position="1"/>
        <end position="23"/>
    </location>
</feature>
<feature type="region of interest" description="Disordered" evidence="1">
    <location>
        <begin position="149"/>
        <end position="186"/>
    </location>
</feature>
<feature type="region of interest" description="Disordered" evidence="1">
    <location>
        <begin position="103"/>
        <end position="128"/>
    </location>
</feature>
<comment type="caution">
    <text evidence="3">The sequence shown here is derived from an EMBL/GenBank/DDBJ whole genome shotgun (WGS) entry which is preliminary data.</text>
</comment>
<evidence type="ECO:0000256" key="1">
    <source>
        <dbReference type="SAM" id="MobiDB-lite"/>
    </source>
</evidence>
<feature type="compositionally biased region" description="Basic and acidic residues" evidence="1">
    <location>
        <begin position="169"/>
        <end position="179"/>
    </location>
</feature>
<evidence type="ECO:0000256" key="2">
    <source>
        <dbReference type="SAM" id="SignalP"/>
    </source>
</evidence>
<accession>A0A5N5LYS9</accession>
<gene>
    <name evidence="3" type="ORF">DKX38_011194</name>
</gene>
<reference evidence="4" key="1">
    <citation type="journal article" date="2019" name="Gigascience">
        <title>De novo genome assembly of the endangered Acer yangbiense, a plant species with extremely small populations endemic to Yunnan Province, China.</title>
        <authorList>
            <person name="Yang J."/>
            <person name="Wariss H.M."/>
            <person name="Tao L."/>
            <person name="Zhang R."/>
            <person name="Yun Q."/>
            <person name="Hollingsworth P."/>
            <person name="Dao Z."/>
            <person name="Luo G."/>
            <person name="Guo H."/>
            <person name="Ma Y."/>
            <person name="Sun W."/>
        </authorList>
    </citation>
    <scope>NUCLEOTIDE SEQUENCE [LARGE SCALE GENOMIC DNA]</scope>
    <source>
        <strain evidence="4">cv. br00</strain>
    </source>
</reference>
<feature type="chain" id="PRO_5024304294" evidence="2">
    <location>
        <begin position="24"/>
        <end position="305"/>
    </location>
</feature>
<evidence type="ECO:0000313" key="4">
    <source>
        <dbReference type="Proteomes" id="UP000326939"/>
    </source>
</evidence>
<proteinExistence type="predicted"/>
<feature type="compositionally biased region" description="Polar residues" evidence="1">
    <location>
        <begin position="41"/>
        <end position="51"/>
    </location>
</feature>
<sequence length="305" mass="34098">MATTRVIMVACVVLFFLILCREAVRVEGRPLKSELCKKCSTNNDNSVNVPENGNHGLADGQEKTSKVNYVEDFRPTEPGDEEMGIMDIHADEERDIRAVINVEREDDDDATGTPSEDMETKKAVTGEEEMGVSLDMGDLAVDTVDKEAEMEIETEHTSSSQTPLLSVLDDDHSSPENIHEVNLFSPSSNPVLDTPVGYKLPARKNRGKPPARYSPSIEGKQSKYPISNHDLISFCPTWLHSHPMKSYALILVGFEPRNQRLRRRAFIFQEGEGAAYSIHAKEGIFKLECMHPPAWLALAFEMHVE</sequence>
<dbReference type="Proteomes" id="UP000326939">
    <property type="component" value="Chromosome 7"/>
</dbReference>
<protein>
    <submittedName>
        <fullName evidence="3">Uncharacterized protein</fullName>
    </submittedName>
</protein>
<feature type="region of interest" description="Disordered" evidence="1">
    <location>
        <begin position="41"/>
        <end position="60"/>
    </location>
</feature>
<keyword evidence="4" id="KW-1185">Reference proteome</keyword>
<feature type="region of interest" description="Disordered" evidence="1">
    <location>
        <begin position="198"/>
        <end position="220"/>
    </location>
</feature>
<name>A0A5N5LYS9_9ROSI</name>
<organism evidence="3 4">
    <name type="scientific">Salix brachista</name>
    <dbReference type="NCBI Taxonomy" id="2182728"/>
    <lineage>
        <taxon>Eukaryota</taxon>
        <taxon>Viridiplantae</taxon>
        <taxon>Streptophyta</taxon>
        <taxon>Embryophyta</taxon>
        <taxon>Tracheophyta</taxon>
        <taxon>Spermatophyta</taxon>
        <taxon>Magnoliopsida</taxon>
        <taxon>eudicotyledons</taxon>
        <taxon>Gunneridae</taxon>
        <taxon>Pentapetalae</taxon>
        <taxon>rosids</taxon>
        <taxon>fabids</taxon>
        <taxon>Malpighiales</taxon>
        <taxon>Salicaceae</taxon>
        <taxon>Saliceae</taxon>
        <taxon>Salix</taxon>
    </lineage>
</organism>
<dbReference type="EMBL" id="VDCV01000007">
    <property type="protein sequence ID" value="KAB5547788.1"/>
    <property type="molecule type" value="Genomic_DNA"/>
</dbReference>
<keyword evidence="2" id="KW-0732">Signal</keyword>